<dbReference type="GO" id="GO:0016020">
    <property type="term" value="C:membrane"/>
    <property type="evidence" value="ECO:0007669"/>
    <property type="project" value="UniProtKB-SubCell"/>
</dbReference>
<feature type="region of interest" description="Disordered" evidence="6">
    <location>
        <begin position="765"/>
        <end position="804"/>
    </location>
</feature>
<evidence type="ECO:0000313" key="9">
    <source>
        <dbReference type="Proteomes" id="UP000009881"/>
    </source>
</evidence>
<dbReference type="eggNOG" id="COG1587">
    <property type="taxonomic scope" value="Bacteria"/>
</dbReference>
<gene>
    <name evidence="8" type="ORF">C882_3263</name>
</gene>
<feature type="domain" description="Tetrapyrrole biosynthesis uroporphyrinogen III synthase" evidence="7">
    <location>
        <begin position="20"/>
        <end position="239"/>
    </location>
</feature>
<dbReference type="AlphaFoldDB" id="K9H553"/>
<feature type="compositionally biased region" description="Gly residues" evidence="6">
    <location>
        <begin position="386"/>
        <end position="406"/>
    </location>
</feature>
<organism evidence="8 9">
    <name type="scientific">Caenispirillum salinarum AK4</name>
    <dbReference type="NCBI Taxonomy" id="1238182"/>
    <lineage>
        <taxon>Bacteria</taxon>
        <taxon>Pseudomonadati</taxon>
        <taxon>Pseudomonadota</taxon>
        <taxon>Alphaproteobacteria</taxon>
        <taxon>Rhodospirillales</taxon>
        <taxon>Novispirillaceae</taxon>
        <taxon>Caenispirillum</taxon>
    </lineage>
</organism>
<evidence type="ECO:0000313" key="8">
    <source>
        <dbReference type="EMBL" id="EKV32199.1"/>
    </source>
</evidence>
<dbReference type="Gene3D" id="1.10.287.1490">
    <property type="match status" value="1"/>
</dbReference>
<dbReference type="Gene3D" id="3.40.50.10090">
    <property type="match status" value="2"/>
</dbReference>
<dbReference type="EMBL" id="ANHY01000004">
    <property type="protein sequence ID" value="EKV32199.1"/>
    <property type="molecule type" value="Genomic_DNA"/>
</dbReference>
<evidence type="ECO:0000256" key="2">
    <source>
        <dbReference type="ARBA" id="ARBA00022692"/>
    </source>
</evidence>
<sequence>MEKPLMRVLITRPLADARTTADLMRDRVVEPVIEPLFSISTIPAAKVDTTGAQGFLITSANGARSLAETLGRDHPEAFALPAYCVGDASAATARERGFSQVRSADGDVTALAGLVRAKARPEDGVLVHAAGTHVAGDLAGLLEDAGFTVRRQRLYETRQAVALSRETADLLATKGVHAALFYSPRTAKIFVDLARKAKVADACADIVAYCLSQAVADDLRPIPFARVRTAAEPNQDSLLALFDADRAAGVFADAEGDIVMTDRPEKDAKETEDKDTGKPAGKGGASDTGKGKADAGSPASGNGPGGSGKGKGGSGTAKGGGKDADKDNGKAQEKGKPGSDKDATAAGGVGSVPPATAGTKSSTATAGGGSTSTSTSTAASSPSSSGPGGPGRTTGGPGGSGSGGGQPAKKQGHPVRNTAIGVGVVIVALGVAYGSMPYWRDSIPAAYQGFLPAYPQADQRLTEVQAENEALRGQVTDLQARLSDLSSQIGNLQSRVSEVADRPAAAAELPPDVTQRLADMESQLQVLSNLDPQALEQVAAAGEAAGQEVQALRQELEEIRRGTADASTVLAMQERLDRVQGMAQQMASRQDTALAFVLTAAQLRQAVDQGNPYEAELRTVRAIADEMPKVSLPDDGVLTAHAETGIPTREMLGERFDRLSADIIRAAAAPDDAPAWVQKTVQRVMGLVTVRRTDGEAVGDSAPAVVARADSALNAGNLQAALNELSKLEGEAAAAAQGWIDAARARLAAEDVVSDLTSEALARFAATERGTDPSDTGANTGPDAGGAAGQGAATGASGATGTGG</sequence>
<keyword evidence="9" id="KW-1185">Reference proteome</keyword>
<evidence type="ECO:0000256" key="5">
    <source>
        <dbReference type="SAM" id="Coils"/>
    </source>
</evidence>
<dbReference type="SUPFAM" id="SSF90257">
    <property type="entry name" value="Myosin rod fragments"/>
    <property type="match status" value="1"/>
</dbReference>
<dbReference type="CDD" id="cd06578">
    <property type="entry name" value="HemD"/>
    <property type="match status" value="1"/>
</dbReference>
<dbReference type="GO" id="GO:0004852">
    <property type="term" value="F:uroporphyrinogen-III synthase activity"/>
    <property type="evidence" value="ECO:0007669"/>
    <property type="project" value="InterPro"/>
</dbReference>
<evidence type="ECO:0000256" key="1">
    <source>
        <dbReference type="ARBA" id="ARBA00004370"/>
    </source>
</evidence>
<proteinExistence type="predicted"/>
<dbReference type="SUPFAM" id="SSF69618">
    <property type="entry name" value="HemD-like"/>
    <property type="match status" value="1"/>
</dbReference>
<keyword evidence="4" id="KW-0472">Membrane</keyword>
<feature type="compositionally biased region" description="Basic and acidic residues" evidence="6">
    <location>
        <begin position="320"/>
        <end position="343"/>
    </location>
</feature>
<dbReference type="Pfam" id="PF02602">
    <property type="entry name" value="HEM4"/>
    <property type="match status" value="1"/>
</dbReference>
<feature type="compositionally biased region" description="Low complexity" evidence="6">
    <location>
        <begin position="353"/>
        <end position="385"/>
    </location>
</feature>
<dbReference type="PANTHER" id="PTHR15415">
    <property type="entry name" value="MITOFILIN"/>
    <property type="match status" value="1"/>
</dbReference>
<evidence type="ECO:0000256" key="3">
    <source>
        <dbReference type="ARBA" id="ARBA00022989"/>
    </source>
</evidence>
<dbReference type="GO" id="GO:0033014">
    <property type="term" value="P:tetrapyrrole biosynthetic process"/>
    <property type="evidence" value="ECO:0007669"/>
    <property type="project" value="InterPro"/>
</dbReference>
<comment type="subcellular location">
    <subcellularLocation>
        <location evidence="1">Membrane</location>
    </subcellularLocation>
</comment>
<evidence type="ECO:0000256" key="4">
    <source>
        <dbReference type="ARBA" id="ARBA00023136"/>
    </source>
</evidence>
<dbReference type="InterPro" id="IPR019133">
    <property type="entry name" value="MIC60"/>
</dbReference>
<dbReference type="STRING" id="1238182.C882_3263"/>
<feature type="compositionally biased region" description="Basic and acidic residues" evidence="6">
    <location>
        <begin position="260"/>
        <end position="277"/>
    </location>
</feature>
<comment type="caution">
    <text evidence="8">The sequence shown here is derived from an EMBL/GenBank/DDBJ whole genome shotgun (WGS) entry which is preliminary data.</text>
</comment>
<dbReference type="Pfam" id="PF09731">
    <property type="entry name" value="Mitofilin"/>
    <property type="match status" value="1"/>
</dbReference>
<evidence type="ECO:0000256" key="6">
    <source>
        <dbReference type="SAM" id="MobiDB-lite"/>
    </source>
</evidence>
<reference evidence="8 9" key="1">
    <citation type="journal article" date="2013" name="Genome Announc.">
        <title>Draft Genome Sequence of an Alphaproteobacterium, Caenispirillum salinarum AK4(T), Isolated from a Solar Saltern.</title>
        <authorList>
            <person name="Khatri I."/>
            <person name="Singh A."/>
            <person name="Korpole S."/>
            <person name="Pinnaka A.K."/>
            <person name="Subramanian S."/>
        </authorList>
    </citation>
    <scope>NUCLEOTIDE SEQUENCE [LARGE SCALE GENOMIC DNA]</scope>
    <source>
        <strain evidence="8 9">AK4</strain>
    </source>
</reference>
<keyword evidence="2" id="KW-0812">Transmembrane</keyword>
<accession>K9H553</accession>
<protein>
    <recommendedName>
        <fullName evidence="7">Tetrapyrrole biosynthesis uroporphyrinogen III synthase domain-containing protein</fullName>
    </recommendedName>
</protein>
<name>K9H553_9PROT</name>
<feature type="compositionally biased region" description="Gly residues" evidence="6">
    <location>
        <begin position="302"/>
        <end position="319"/>
    </location>
</feature>
<keyword evidence="5" id="KW-0175">Coiled coil</keyword>
<dbReference type="Proteomes" id="UP000009881">
    <property type="component" value="Unassembled WGS sequence"/>
</dbReference>
<feature type="region of interest" description="Disordered" evidence="6">
    <location>
        <begin position="256"/>
        <end position="415"/>
    </location>
</feature>
<dbReference type="InterPro" id="IPR036108">
    <property type="entry name" value="4pyrrol_syn_uPrphyn_synt_sf"/>
</dbReference>
<dbReference type="eggNOG" id="COG4223">
    <property type="taxonomic scope" value="Bacteria"/>
</dbReference>
<keyword evidence="3" id="KW-1133">Transmembrane helix</keyword>
<dbReference type="InterPro" id="IPR003754">
    <property type="entry name" value="4pyrrol_synth_uPrphyn_synth"/>
</dbReference>
<feature type="coiled-coil region" evidence="5">
    <location>
        <begin position="454"/>
        <end position="495"/>
    </location>
</feature>
<dbReference type="PANTHER" id="PTHR15415:SF7">
    <property type="entry name" value="MICOS COMPLEX SUBUNIT MIC60"/>
    <property type="match status" value="1"/>
</dbReference>
<evidence type="ECO:0000259" key="7">
    <source>
        <dbReference type="Pfam" id="PF02602"/>
    </source>
</evidence>